<evidence type="ECO:0000256" key="1">
    <source>
        <dbReference type="ARBA" id="ARBA00004990"/>
    </source>
</evidence>
<keyword evidence="3 8" id="KW-0436">Ligase</keyword>
<dbReference type="Pfam" id="PF02569">
    <property type="entry name" value="Pantoate_ligase"/>
    <property type="match status" value="1"/>
</dbReference>
<dbReference type="HAMAP" id="MF_00158">
    <property type="entry name" value="PanC"/>
    <property type="match status" value="1"/>
</dbReference>
<evidence type="ECO:0000313" key="9">
    <source>
        <dbReference type="EMBL" id="AWM38205.1"/>
    </source>
</evidence>
<dbReference type="InterPro" id="IPR014729">
    <property type="entry name" value="Rossmann-like_a/b/a_fold"/>
</dbReference>
<evidence type="ECO:0000256" key="8">
    <source>
        <dbReference type="HAMAP-Rule" id="MF_00158"/>
    </source>
</evidence>
<feature type="binding site" evidence="8">
    <location>
        <position position="155"/>
    </location>
    <ligand>
        <name>(R)-pantoate</name>
        <dbReference type="ChEBI" id="CHEBI:15980"/>
    </ligand>
</feature>
<name>A0A2Z3H509_9BACT</name>
<dbReference type="PANTHER" id="PTHR21299">
    <property type="entry name" value="CYTIDYLATE KINASE/PANTOATE-BETA-ALANINE LIGASE"/>
    <property type="match status" value="1"/>
</dbReference>
<proteinExistence type="inferred from homology"/>
<keyword evidence="5 8" id="KW-0547">Nucleotide-binding</keyword>
<comment type="pathway">
    <text evidence="1 8">Cofactor biosynthesis; (R)-pantothenate biosynthesis; (R)-pantothenate from (R)-pantoate and beta-alanine: step 1/1.</text>
</comment>
<evidence type="ECO:0000256" key="5">
    <source>
        <dbReference type="ARBA" id="ARBA00022741"/>
    </source>
</evidence>
<keyword evidence="8" id="KW-0963">Cytoplasm</keyword>
<evidence type="ECO:0000256" key="6">
    <source>
        <dbReference type="ARBA" id="ARBA00022840"/>
    </source>
</evidence>
<dbReference type="InterPro" id="IPR042176">
    <property type="entry name" value="Pantoate_ligase_C"/>
</dbReference>
<comment type="function">
    <text evidence="8">Catalyzes the condensation of pantoate with beta-alanine in an ATP-dependent reaction via a pantoyl-adenylate intermediate.</text>
</comment>
<dbReference type="EC" id="6.3.2.1" evidence="8"/>
<feature type="binding site" evidence="8">
    <location>
        <position position="63"/>
    </location>
    <ligand>
        <name>beta-alanine</name>
        <dbReference type="ChEBI" id="CHEBI:57966"/>
    </ligand>
</feature>
<dbReference type="Proteomes" id="UP000245802">
    <property type="component" value="Chromosome"/>
</dbReference>
<keyword evidence="6 8" id="KW-0067">ATP-binding</keyword>
<protein>
    <recommendedName>
        <fullName evidence="8">Pantothenate synthetase</fullName>
        <shortName evidence="8">PS</shortName>
        <ecNumber evidence="8">6.3.2.1</ecNumber>
    </recommendedName>
    <alternativeName>
        <fullName evidence="8">Pantoate--beta-alanine ligase</fullName>
    </alternativeName>
    <alternativeName>
        <fullName evidence="8">Pantoate-activating enzyme</fullName>
    </alternativeName>
</protein>
<comment type="subcellular location">
    <subcellularLocation>
        <location evidence="8">Cytoplasm</location>
    </subcellularLocation>
</comment>
<accession>A0A2Z3H509</accession>
<evidence type="ECO:0000256" key="2">
    <source>
        <dbReference type="ARBA" id="ARBA00009256"/>
    </source>
</evidence>
<dbReference type="EMBL" id="CP025958">
    <property type="protein sequence ID" value="AWM38205.1"/>
    <property type="molecule type" value="Genomic_DNA"/>
</dbReference>
<dbReference type="UniPathway" id="UPA00028">
    <property type="reaction ID" value="UER00005"/>
</dbReference>
<dbReference type="OrthoDB" id="9773087at2"/>
<dbReference type="Gene3D" id="3.30.1300.10">
    <property type="entry name" value="Pantoate-beta-alanine ligase, C-terminal domain"/>
    <property type="match status" value="1"/>
</dbReference>
<dbReference type="FunFam" id="3.30.1300.10:FF:000001">
    <property type="entry name" value="Pantothenate synthetase"/>
    <property type="match status" value="1"/>
</dbReference>
<dbReference type="KEGG" id="gog:C1280_15235"/>
<evidence type="ECO:0000256" key="7">
    <source>
        <dbReference type="ARBA" id="ARBA00048258"/>
    </source>
</evidence>
<feature type="binding site" evidence="8">
    <location>
        <position position="63"/>
    </location>
    <ligand>
        <name>(R)-pantoate</name>
        <dbReference type="ChEBI" id="CHEBI:15980"/>
    </ligand>
</feature>
<keyword evidence="4 8" id="KW-0566">Pantothenate biosynthesis</keyword>
<gene>
    <name evidence="8" type="primary">panC</name>
    <name evidence="9" type="ORF">C1280_15235</name>
</gene>
<feature type="binding site" evidence="8">
    <location>
        <begin position="149"/>
        <end position="152"/>
    </location>
    <ligand>
        <name>ATP</name>
        <dbReference type="ChEBI" id="CHEBI:30616"/>
    </ligand>
</feature>
<reference evidence="9 10" key="1">
    <citation type="submission" date="2018-01" db="EMBL/GenBank/DDBJ databases">
        <title>G. obscuriglobus.</title>
        <authorList>
            <person name="Franke J."/>
            <person name="Blomberg W."/>
            <person name="Selmecki A."/>
        </authorList>
    </citation>
    <scope>NUCLEOTIDE SEQUENCE [LARGE SCALE GENOMIC DNA]</scope>
    <source>
        <strain evidence="9 10">DSM 5831</strain>
    </source>
</reference>
<dbReference type="PANTHER" id="PTHR21299:SF1">
    <property type="entry name" value="PANTOATE--BETA-ALANINE LIGASE"/>
    <property type="match status" value="1"/>
</dbReference>
<dbReference type="FunFam" id="3.40.50.620:FF:000013">
    <property type="entry name" value="Pantothenate synthetase"/>
    <property type="match status" value="1"/>
</dbReference>
<feature type="binding site" evidence="8">
    <location>
        <begin position="32"/>
        <end position="39"/>
    </location>
    <ligand>
        <name>ATP</name>
        <dbReference type="ChEBI" id="CHEBI:30616"/>
    </ligand>
</feature>
<dbReference type="GO" id="GO:0005524">
    <property type="term" value="F:ATP binding"/>
    <property type="evidence" value="ECO:0007669"/>
    <property type="project" value="UniProtKB-KW"/>
</dbReference>
<dbReference type="GO" id="GO:0015940">
    <property type="term" value="P:pantothenate biosynthetic process"/>
    <property type="evidence" value="ECO:0007669"/>
    <property type="project" value="UniProtKB-UniRule"/>
</dbReference>
<dbReference type="SUPFAM" id="SSF52374">
    <property type="entry name" value="Nucleotidylyl transferase"/>
    <property type="match status" value="1"/>
</dbReference>
<evidence type="ECO:0000256" key="4">
    <source>
        <dbReference type="ARBA" id="ARBA00022655"/>
    </source>
</evidence>
<feature type="binding site" evidence="8">
    <location>
        <position position="178"/>
    </location>
    <ligand>
        <name>ATP</name>
        <dbReference type="ChEBI" id="CHEBI:30616"/>
    </ligand>
</feature>
<sequence length="290" mass="30854">MLTPIAPTIADVRNAVSGARAAGKTVGFVPTMGALHEGHAALVRAARAATDFVVVSIFVNPTQFGPNEDFAKYPRTLEADQRVCAGSGADLIFAPGVAEMYPAGAVTSVDVAKLGDHLCGAARPGHFRGVCTVVLKLFNIVAPDVAFFGSKDYQQARIIVQMVRDLDVPVRVRVEPTVREPDGLALSSRNRYLSPAERAVAPRIQQALRVARERVRAGEVDAARLESALHAELSAIPGARVDYARVVDAETVQPLARLDRPAVAAVAVFLGTTRLIDNLSLAECGTRDVE</sequence>
<feature type="active site" description="Proton donor" evidence="8">
    <location>
        <position position="39"/>
    </location>
</feature>
<dbReference type="GO" id="GO:0005829">
    <property type="term" value="C:cytosol"/>
    <property type="evidence" value="ECO:0007669"/>
    <property type="project" value="TreeGrafter"/>
</dbReference>
<organism evidence="9 10">
    <name type="scientific">Gemmata obscuriglobus</name>
    <dbReference type="NCBI Taxonomy" id="114"/>
    <lineage>
        <taxon>Bacteria</taxon>
        <taxon>Pseudomonadati</taxon>
        <taxon>Planctomycetota</taxon>
        <taxon>Planctomycetia</taxon>
        <taxon>Gemmatales</taxon>
        <taxon>Gemmataceae</taxon>
        <taxon>Gemmata</taxon>
    </lineage>
</organism>
<dbReference type="CDD" id="cd00560">
    <property type="entry name" value="PanC"/>
    <property type="match status" value="1"/>
</dbReference>
<comment type="subunit">
    <text evidence="8">Homodimer.</text>
</comment>
<comment type="miscellaneous">
    <text evidence="8">The reaction proceeds by a bi uni uni bi ping pong mechanism.</text>
</comment>
<dbReference type="GO" id="GO:0004592">
    <property type="term" value="F:pantoate-beta-alanine ligase activity"/>
    <property type="evidence" value="ECO:0007669"/>
    <property type="project" value="UniProtKB-UniRule"/>
</dbReference>
<evidence type="ECO:0000256" key="3">
    <source>
        <dbReference type="ARBA" id="ARBA00022598"/>
    </source>
</evidence>
<keyword evidence="10" id="KW-1185">Reference proteome</keyword>
<dbReference type="Gene3D" id="3.40.50.620">
    <property type="entry name" value="HUPs"/>
    <property type="match status" value="1"/>
</dbReference>
<comment type="catalytic activity">
    <reaction evidence="7 8">
        <text>(R)-pantoate + beta-alanine + ATP = (R)-pantothenate + AMP + diphosphate + H(+)</text>
        <dbReference type="Rhea" id="RHEA:10912"/>
        <dbReference type="ChEBI" id="CHEBI:15378"/>
        <dbReference type="ChEBI" id="CHEBI:15980"/>
        <dbReference type="ChEBI" id="CHEBI:29032"/>
        <dbReference type="ChEBI" id="CHEBI:30616"/>
        <dbReference type="ChEBI" id="CHEBI:33019"/>
        <dbReference type="ChEBI" id="CHEBI:57966"/>
        <dbReference type="ChEBI" id="CHEBI:456215"/>
        <dbReference type="EC" id="6.3.2.1"/>
    </reaction>
</comment>
<dbReference type="RefSeq" id="WP_010037960.1">
    <property type="nucleotide sequence ID" value="NZ_CP025958.1"/>
</dbReference>
<dbReference type="NCBIfam" id="TIGR00018">
    <property type="entry name" value="panC"/>
    <property type="match status" value="1"/>
</dbReference>
<dbReference type="InterPro" id="IPR003721">
    <property type="entry name" value="Pantoate_ligase"/>
</dbReference>
<dbReference type="AlphaFoldDB" id="A0A2Z3H509"/>
<evidence type="ECO:0000313" key="10">
    <source>
        <dbReference type="Proteomes" id="UP000245802"/>
    </source>
</evidence>
<comment type="similarity">
    <text evidence="2 8">Belongs to the pantothenate synthetase family.</text>
</comment>
<feature type="binding site" evidence="8">
    <location>
        <begin position="186"/>
        <end position="189"/>
    </location>
    <ligand>
        <name>ATP</name>
        <dbReference type="ChEBI" id="CHEBI:30616"/>
    </ligand>
</feature>